<dbReference type="STRING" id="1314781.A0A165PN15"/>
<reference evidence="3 4" key="1">
    <citation type="journal article" date="2016" name="Mol. Biol. Evol.">
        <title>Comparative Genomics of Early-Diverging Mushroom-Forming Fungi Provides Insights into the Origins of Lignocellulose Decay Capabilities.</title>
        <authorList>
            <person name="Nagy L.G."/>
            <person name="Riley R."/>
            <person name="Tritt A."/>
            <person name="Adam C."/>
            <person name="Daum C."/>
            <person name="Floudas D."/>
            <person name="Sun H."/>
            <person name="Yadav J.S."/>
            <person name="Pangilinan J."/>
            <person name="Larsson K.H."/>
            <person name="Matsuura K."/>
            <person name="Barry K."/>
            <person name="Labutti K."/>
            <person name="Kuo R."/>
            <person name="Ohm R.A."/>
            <person name="Bhattacharya S.S."/>
            <person name="Shirouzu T."/>
            <person name="Yoshinaga Y."/>
            <person name="Martin F.M."/>
            <person name="Grigoriev I.V."/>
            <person name="Hibbett D.S."/>
        </authorList>
    </citation>
    <scope>NUCLEOTIDE SEQUENCE [LARGE SCALE GENOMIC DNA]</scope>
    <source>
        <strain evidence="3 4">HHB12029</strain>
    </source>
</reference>
<feature type="region of interest" description="Disordered" evidence="1">
    <location>
        <begin position="1"/>
        <end position="95"/>
    </location>
</feature>
<feature type="compositionally biased region" description="Acidic residues" evidence="1">
    <location>
        <begin position="145"/>
        <end position="161"/>
    </location>
</feature>
<dbReference type="Proteomes" id="UP000077266">
    <property type="component" value="Unassembled WGS sequence"/>
</dbReference>
<dbReference type="InterPro" id="IPR051681">
    <property type="entry name" value="Ser/Thr_Kinases-Pseudokinases"/>
</dbReference>
<feature type="compositionally biased region" description="Polar residues" evidence="1">
    <location>
        <begin position="41"/>
        <end position="57"/>
    </location>
</feature>
<feature type="compositionally biased region" description="Basic and acidic residues" evidence="1">
    <location>
        <begin position="60"/>
        <end position="70"/>
    </location>
</feature>
<name>A0A165PN15_EXIGL</name>
<dbReference type="PANTHER" id="PTHR44329">
    <property type="entry name" value="SERINE/THREONINE-PROTEIN KINASE TNNI3K-RELATED"/>
    <property type="match status" value="1"/>
</dbReference>
<dbReference type="InterPro" id="IPR008271">
    <property type="entry name" value="Ser/Thr_kinase_AS"/>
</dbReference>
<dbReference type="Pfam" id="PF07714">
    <property type="entry name" value="PK_Tyr_Ser-Thr"/>
    <property type="match status" value="1"/>
</dbReference>
<protein>
    <submittedName>
        <fullName evidence="3">Kinase-like protein</fullName>
    </submittedName>
</protein>
<evidence type="ECO:0000259" key="2">
    <source>
        <dbReference type="PROSITE" id="PS50011"/>
    </source>
</evidence>
<dbReference type="OrthoDB" id="541276at2759"/>
<sequence length="665" mass="73165">MSLPLSTSRARRSLPPIPTHAFSPPDVPKSLPIESSFDHTGAQTSGQDGVNLSTGVTNPEFHDQRAETLSRRPSSNEATGRASVSYPSPTFSRVWPSMPVITQTDSTRLISTPYDQHQQDAWLSAHNPDEDGPDSSVGWLPAYNPDEDGPDSSDGESDSEDNGAIPTVTNAARRRHSVDVQLPTAAEPVVDPSLTPERWGEFALPRPPVHFLPRRPRQRRDSMAIYEIISGRNAAASPGVLDVELWDMFHFHENDSDTAPDWQNGAKPAQIPAQVLPNIATNVVVPNTDGYANDGGTRNTRASPWASSASLATVTTFHTAQEMRHLSLHGSEFRHGRRLSVSTVTTYYSIDDPAIPRIDNEDDFRKQFSDLDVTQRVKITSSKPLGFGGQADVYQGRLTQVLASGVTVLVAVRIIRPSPDIELDRAATVNRLRRVAREVGIWNTLSHPHIHPLTGLCYYGEAVNKLLAMVSPWCSNGNAISYLLGRQSHSDIYALQLRLLRDAFHGLEYLHGLALVHGDLKGANVLVSDEGRGLLADFGISAVRDPSQTASSTGTFRWMAPELFKERPVLTQEADIWAMGCVIVELVSLKIPYYTIREEPAVIIHIYNGGIPSQLNVPDELWEASARCFAIEPKRRPSAAELGLLVHKLMTSVFRKVTIPLRLQT</sequence>
<feature type="domain" description="Protein kinase" evidence="2">
    <location>
        <begin position="379"/>
        <end position="650"/>
    </location>
</feature>
<feature type="region of interest" description="Disordered" evidence="1">
    <location>
        <begin position="124"/>
        <end position="184"/>
    </location>
</feature>
<keyword evidence="4" id="KW-1185">Reference proteome</keyword>
<gene>
    <name evidence="3" type="ORF">EXIGLDRAFT_734534</name>
</gene>
<organism evidence="3 4">
    <name type="scientific">Exidia glandulosa HHB12029</name>
    <dbReference type="NCBI Taxonomy" id="1314781"/>
    <lineage>
        <taxon>Eukaryota</taxon>
        <taxon>Fungi</taxon>
        <taxon>Dikarya</taxon>
        <taxon>Basidiomycota</taxon>
        <taxon>Agaricomycotina</taxon>
        <taxon>Agaricomycetes</taxon>
        <taxon>Auriculariales</taxon>
        <taxon>Exidiaceae</taxon>
        <taxon>Exidia</taxon>
    </lineage>
</organism>
<dbReference type="GO" id="GO:0005524">
    <property type="term" value="F:ATP binding"/>
    <property type="evidence" value="ECO:0007669"/>
    <property type="project" value="InterPro"/>
</dbReference>
<dbReference type="Gene3D" id="1.10.510.10">
    <property type="entry name" value="Transferase(Phosphotransferase) domain 1"/>
    <property type="match status" value="1"/>
</dbReference>
<dbReference type="InterPro" id="IPR011009">
    <property type="entry name" value="Kinase-like_dom_sf"/>
</dbReference>
<dbReference type="SMART" id="SM00220">
    <property type="entry name" value="S_TKc"/>
    <property type="match status" value="1"/>
</dbReference>
<evidence type="ECO:0000313" key="3">
    <source>
        <dbReference type="EMBL" id="KZW02406.1"/>
    </source>
</evidence>
<dbReference type="SUPFAM" id="SSF56112">
    <property type="entry name" value="Protein kinase-like (PK-like)"/>
    <property type="match status" value="1"/>
</dbReference>
<dbReference type="InParanoid" id="A0A165PN15"/>
<keyword evidence="3" id="KW-0808">Transferase</keyword>
<dbReference type="EMBL" id="KV425888">
    <property type="protein sequence ID" value="KZW02406.1"/>
    <property type="molecule type" value="Genomic_DNA"/>
</dbReference>
<dbReference type="AlphaFoldDB" id="A0A165PN15"/>
<dbReference type="PANTHER" id="PTHR44329:SF214">
    <property type="entry name" value="PROTEIN KINASE DOMAIN-CONTAINING PROTEIN"/>
    <property type="match status" value="1"/>
</dbReference>
<dbReference type="PROSITE" id="PS00108">
    <property type="entry name" value="PROTEIN_KINASE_ST"/>
    <property type="match status" value="1"/>
</dbReference>
<evidence type="ECO:0000256" key="1">
    <source>
        <dbReference type="SAM" id="MobiDB-lite"/>
    </source>
</evidence>
<evidence type="ECO:0000313" key="4">
    <source>
        <dbReference type="Proteomes" id="UP000077266"/>
    </source>
</evidence>
<dbReference type="GO" id="GO:0004674">
    <property type="term" value="F:protein serine/threonine kinase activity"/>
    <property type="evidence" value="ECO:0007669"/>
    <property type="project" value="TreeGrafter"/>
</dbReference>
<dbReference type="InterPro" id="IPR001245">
    <property type="entry name" value="Ser-Thr/Tyr_kinase_cat_dom"/>
</dbReference>
<proteinExistence type="predicted"/>
<dbReference type="PROSITE" id="PS50011">
    <property type="entry name" value="PROTEIN_KINASE_DOM"/>
    <property type="match status" value="1"/>
</dbReference>
<accession>A0A165PN15</accession>
<dbReference type="InterPro" id="IPR000719">
    <property type="entry name" value="Prot_kinase_dom"/>
</dbReference>
<keyword evidence="3" id="KW-0418">Kinase</keyword>